<dbReference type="Gene3D" id="2.60.40.420">
    <property type="entry name" value="Cupredoxins - blue copper proteins"/>
    <property type="match status" value="1"/>
</dbReference>
<dbReference type="InterPro" id="IPR028096">
    <property type="entry name" value="EfeO_Cupredoxin"/>
</dbReference>
<dbReference type="EMBL" id="CP044205">
    <property type="protein sequence ID" value="QFY41754.1"/>
    <property type="molecule type" value="Genomic_DNA"/>
</dbReference>
<gene>
    <name evidence="6" type="ORF">F6R98_03195</name>
</gene>
<dbReference type="Pfam" id="PF13473">
    <property type="entry name" value="Cupredoxin_1"/>
    <property type="match status" value="1"/>
</dbReference>
<feature type="domain" description="Cytochrome oxidase subunit II copper A binding" evidence="5">
    <location>
        <begin position="25"/>
        <end position="120"/>
    </location>
</feature>
<sequence length="120" mass="12940">MKGRLLIASLLALLLETNASYAETASAADVPVISIKASRFLYQPNKIVLKKGQTVVLEIESLDRLHGFAIPELGVRAEATPGQKIRLSITPTKTGSFMFYCDIFCGSGHEEMAGAIIVES</sequence>
<dbReference type="InterPro" id="IPR008972">
    <property type="entry name" value="Cupredoxin"/>
</dbReference>
<comment type="subcellular location">
    <subcellularLocation>
        <location evidence="1">Cell envelope</location>
    </subcellularLocation>
</comment>
<dbReference type="Proteomes" id="UP000325755">
    <property type="component" value="Chromosome"/>
</dbReference>
<evidence type="ECO:0000256" key="3">
    <source>
        <dbReference type="ARBA" id="ARBA00023008"/>
    </source>
</evidence>
<keyword evidence="7" id="KW-1185">Reference proteome</keyword>
<evidence type="ECO:0000256" key="2">
    <source>
        <dbReference type="ARBA" id="ARBA00022723"/>
    </source>
</evidence>
<evidence type="ECO:0000256" key="1">
    <source>
        <dbReference type="ARBA" id="ARBA00004196"/>
    </source>
</evidence>
<dbReference type="PANTHER" id="PTHR42838">
    <property type="entry name" value="CYTOCHROME C OXIDASE SUBUNIT II"/>
    <property type="match status" value="1"/>
</dbReference>
<evidence type="ECO:0000259" key="5">
    <source>
        <dbReference type="PROSITE" id="PS50857"/>
    </source>
</evidence>
<organism evidence="6 7">
    <name type="scientific">Candidatus Methylospira mobilis</name>
    <dbReference type="NCBI Taxonomy" id="1808979"/>
    <lineage>
        <taxon>Bacteria</taxon>
        <taxon>Pseudomonadati</taxon>
        <taxon>Pseudomonadota</taxon>
        <taxon>Gammaproteobacteria</taxon>
        <taxon>Methylococcales</taxon>
        <taxon>Methylococcaceae</taxon>
        <taxon>Candidatus Methylospira</taxon>
    </lineage>
</organism>
<feature type="signal peptide" evidence="4">
    <location>
        <begin position="1"/>
        <end position="21"/>
    </location>
</feature>
<dbReference type="InterPro" id="IPR051403">
    <property type="entry name" value="NosZ/Cyto_c_oxidase_sub2"/>
</dbReference>
<evidence type="ECO:0000256" key="4">
    <source>
        <dbReference type="SAM" id="SignalP"/>
    </source>
</evidence>
<dbReference type="OrthoDB" id="9773456at2"/>
<dbReference type="InParanoid" id="A0A5Q0BHX0"/>
<protein>
    <submittedName>
        <fullName evidence="6">Cytochrome c oxidase subunit II</fullName>
    </submittedName>
</protein>
<dbReference type="GO" id="GO:0016020">
    <property type="term" value="C:membrane"/>
    <property type="evidence" value="ECO:0007669"/>
    <property type="project" value="InterPro"/>
</dbReference>
<dbReference type="AlphaFoldDB" id="A0A5Q0BHX0"/>
<keyword evidence="4" id="KW-0732">Signal</keyword>
<dbReference type="GO" id="GO:0030313">
    <property type="term" value="C:cell envelope"/>
    <property type="evidence" value="ECO:0007669"/>
    <property type="project" value="UniProtKB-SubCell"/>
</dbReference>
<dbReference type="InterPro" id="IPR002429">
    <property type="entry name" value="CcO_II-like_C"/>
</dbReference>
<dbReference type="PANTHER" id="PTHR42838:SF2">
    <property type="entry name" value="NITROUS-OXIDE REDUCTASE"/>
    <property type="match status" value="1"/>
</dbReference>
<dbReference type="RefSeq" id="WP_153247738.1">
    <property type="nucleotide sequence ID" value="NZ_CP044205.1"/>
</dbReference>
<evidence type="ECO:0000313" key="7">
    <source>
        <dbReference type="Proteomes" id="UP000325755"/>
    </source>
</evidence>
<feature type="chain" id="PRO_5025013046" evidence="4">
    <location>
        <begin position="22"/>
        <end position="120"/>
    </location>
</feature>
<keyword evidence="3" id="KW-0186">Copper</keyword>
<proteinExistence type="predicted"/>
<dbReference type="GO" id="GO:0004129">
    <property type="term" value="F:cytochrome-c oxidase activity"/>
    <property type="evidence" value="ECO:0007669"/>
    <property type="project" value="InterPro"/>
</dbReference>
<keyword evidence="2" id="KW-0479">Metal-binding</keyword>
<name>A0A5Q0BHX0_9GAMM</name>
<dbReference type="SUPFAM" id="SSF49503">
    <property type="entry name" value="Cupredoxins"/>
    <property type="match status" value="1"/>
</dbReference>
<reference evidence="6 7" key="1">
    <citation type="submission" date="2019-09" db="EMBL/GenBank/DDBJ databases">
        <title>Ecophysiology of the spiral-shaped methanotroph Methylospira mobilis as revealed by the complete genome sequence.</title>
        <authorList>
            <person name="Oshkin I.Y."/>
            <person name="Dedysh S.N."/>
            <person name="Miroshnikov K."/>
            <person name="Danilova O.V."/>
            <person name="Hakobyan A."/>
            <person name="Liesack W."/>
        </authorList>
    </citation>
    <scope>NUCLEOTIDE SEQUENCE [LARGE SCALE GENOMIC DNA]</scope>
    <source>
        <strain evidence="6 7">Shm1</strain>
    </source>
</reference>
<evidence type="ECO:0000313" key="6">
    <source>
        <dbReference type="EMBL" id="QFY41754.1"/>
    </source>
</evidence>
<dbReference type="GO" id="GO:0005507">
    <property type="term" value="F:copper ion binding"/>
    <property type="evidence" value="ECO:0007669"/>
    <property type="project" value="InterPro"/>
</dbReference>
<dbReference type="PROSITE" id="PS50857">
    <property type="entry name" value="COX2_CUA"/>
    <property type="match status" value="1"/>
</dbReference>
<dbReference type="KEGG" id="mmob:F6R98_03195"/>
<dbReference type="PRINTS" id="PR01166">
    <property type="entry name" value="CYCOXIDASEII"/>
</dbReference>
<accession>A0A5Q0BHX0</accession>